<dbReference type="GeneID" id="54421531"/>
<dbReference type="GO" id="GO:0008168">
    <property type="term" value="F:methyltransferase activity"/>
    <property type="evidence" value="ECO:0007669"/>
    <property type="project" value="UniProtKB-KW"/>
</dbReference>
<organism evidence="1">
    <name type="scientific">Eremomyces bilateralis CBS 781.70</name>
    <dbReference type="NCBI Taxonomy" id="1392243"/>
    <lineage>
        <taxon>Eukaryota</taxon>
        <taxon>Fungi</taxon>
        <taxon>Dikarya</taxon>
        <taxon>Ascomycota</taxon>
        <taxon>Pezizomycotina</taxon>
        <taxon>Dothideomycetes</taxon>
        <taxon>Dothideomycetes incertae sedis</taxon>
        <taxon>Eremomycetales</taxon>
        <taxon>Eremomycetaceae</taxon>
        <taxon>Eremomyces</taxon>
    </lineage>
</organism>
<proteinExistence type="predicted"/>
<protein>
    <submittedName>
        <fullName evidence="1 3">S-adenosyl-L-methionine-dependent methyltransferase</fullName>
    </submittedName>
</protein>
<keyword evidence="1" id="KW-0808">Transferase</keyword>
<gene>
    <name evidence="1 3" type="ORF">P152DRAFT_470280</name>
</gene>
<name>A0A6G1GDV9_9PEZI</name>
<dbReference type="AlphaFoldDB" id="A0A6G1GDV9"/>
<reference evidence="1 3" key="1">
    <citation type="submission" date="2020-01" db="EMBL/GenBank/DDBJ databases">
        <authorList>
            <consortium name="DOE Joint Genome Institute"/>
            <person name="Haridas S."/>
            <person name="Albert R."/>
            <person name="Binder M."/>
            <person name="Bloem J."/>
            <person name="Labutti K."/>
            <person name="Salamov A."/>
            <person name="Andreopoulos B."/>
            <person name="Baker S.E."/>
            <person name="Barry K."/>
            <person name="Bills G."/>
            <person name="Bluhm B.H."/>
            <person name="Cannon C."/>
            <person name="Castanera R."/>
            <person name="Culley D.E."/>
            <person name="Daum C."/>
            <person name="Ezra D."/>
            <person name="Gonzalez J.B."/>
            <person name="Henrissat B."/>
            <person name="Kuo A."/>
            <person name="Liang C."/>
            <person name="Lipzen A."/>
            <person name="Lutzoni F."/>
            <person name="Magnuson J."/>
            <person name="Mondo S."/>
            <person name="Nolan M."/>
            <person name="Ohm R."/>
            <person name="Pangilinan J."/>
            <person name="Park H.-J."/>
            <person name="Ramirez L."/>
            <person name="Alfaro M."/>
            <person name="Sun H."/>
            <person name="Tritt A."/>
            <person name="Yoshinaga Y."/>
            <person name="Zwiers L.-H."/>
            <person name="Turgeon B.G."/>
            <person name="Goodwin S.B."/>
            <person name="Spatafora J.W."/>
            <person name="Crous P.W."/>
            <person name="Grigoriev I.V."/>
        </authorList>
    </citation>
    <scope>NUCLEOTIDE SEQUENCE</scope>
    <source>
        <strain evidence="1 3">CBS 781.70</strain>
    </source>
</reference>
<keyword evidence="2" id="KW-1185">Reference proteome</keyword>
<evidence type="ECO:0000313" key="3">
    <source>
        <dbReference type="RefSeq" id="XP_033537869.1"/>
    </source>
</evidence>
<dbReference type="CDD" id="cd02440">
    <property type="entry name" value="AdoMet_MTases"/>
    <property type="match status" value="1"/>
</dbReference>
<keyword evidence="1 3" id="KW-0489">Methyltransferase</keyword>
<dbReference type="PANTHER" id="PTHR43591:SF105">
    <property type="entry name" value="METHYLTRANSFERASE DOMAIN-CONTAINING PROTEIN-RELATED"/>
    <property type="match status" value="1"/>
</dbReference>
<dbReference type="Proteomes" id="UP000504638">
    <property type="component" value="Unplaced"/>
</dbReference>
<dbReference type="GO" id="GO:0032259">
    <property type="term" value="P:methylation"/>
    <property type="evidence" value="ECO:0007669"/>
    <property type="project" value="UniProtKB-KW"/>
</dbReference>
<accession>A0A6G1GDV9</accession>
<dbReference type="RefSeq" id="XP_033537869.1">
    <property type="nucleotide sequence ID" value="XM_033680961.1"/>
</dbReference>
<dbReference type="SUPFAM" id="SSF53335">
    <property type="entry name" value="S-adenosyl-L-methionine-dependent methyltransferases"/>
    <property type="match status" value="1"/>
</dbReference>
<sequence>MASEDSPIPIDQNYVDGIDDDDDYSFSSGQTIATSVTAYRYEHGRRYHAFRDGAYYMPNDEQHQDGEAICHHMYIVTFDDKLHLAPLDNPQRVLDVGTGTGTWAIDMGDRYPGADVLGIDLSPVQPRQLPFNVRFEVDDCTSEWTYPVDHFDFIHMRGLNGGVSDWPTLYNSCLNHLEPGGWLEHVEFSTFIYPAEPREQHDPAIKEILGILPELQQVWGKSLNQEKEMRDQIKEAGFVEVQERIFKWPLGPWSSDPKLKDLGRWNLLSWAVSFEGWVQALVTRFLGWPPDRVTQLQKDIERALKDRKNQYYQEVRVVMGKKPAA</sequence>
<dbReference type="InterPro" id="IPR029063">
    <property type="entry name" value="SAM-dependent_MTases_sf"/>
</dbReference>
<dbReference type="PANTHER" id="PTHR43591">
    <property type="entry name" value="METHYLTRANSFERASE"/>
    <property type="match status" value="1"/>
</dbReference>
<dbReference type="Pfam" id="PF13489">
    <property type="entry name" value="Methyltransf_23"/>
    <property type="match status" value="1"/>
</dbReference>
<evidence type="ECO:0000313" key="2">
    <source>
        <dbReference type="Proteomes" id="UP000504638"/>
    </source>
</evidence>
<reference evidence="3" key="3">
    <citation type="submission" date="2025-04" db="UniProtKB">
        <authorList>
            <consortium name="RefSeq"/>
        </authorList>
    </citation>
    <scope>IDENTIFICATION</scope>
    <source>
        <strain evidence="3">CBS 781.70</strain>
    </source>
</reference>
<reference evidence="3" key="2">
    <citation type="submission" date="2020-04" db="EMBL/GenBank/DDBJ databases">
        <authorList>
            <consortium name="NCBI Genome Project"/>
        </authorList>
    </citation>
    <scope>NUCLEOTIDE SEQUENCE</scope>
    <source>
        <strain evidence="3">CBS 781.70</strain>
    </source>
</reference>
<evidence type="ECO:0000313" key="1">
    <source>
        <dbReference type="EMBL" id="KAF1816238.1"/>
    </source>
</evidence>
<dbReference type="Gene3D" id="3.40.50.150">
    <property type="entry name" value="Vaccinia Virus protein VP39"/>
    <property type="match status" value="1"/>
</dbReference>
<dbReference type="OrthoDB" id="2013972at2759"/>
<dbReference type="EMBL" id="ML975150">
    <property type="protein sequence ID" value="KAF1816238.1"/>
    <property type="molecule type" value="Genomic_DNA"/>
</dbReference>